<proteinExistence type="predicted"/>
<evidence type="ECO:0000259" key="1">
    <source>
        <dbReference type="Pfam" id="PF22751"/>
    </source>
</evidence>
<dbReference type="EMBL" id="JBHTAX010000001">
    <property type="protein sequence ID" value="MFC7188783.1"/>
    <property type="molecule type" value="Genomic_DNA"/>
</dbReference>
<protein>
    <submittedName>
        <fullName evidence="2">DUF488 domain-containing protein</fullName>
    </submittedName>
</protein>
<comment type="caution">
    <text evidence="2">The sequence shown here is derived from an EMBL/GenBank/DDBJ whole genome shotgun (WGS) entry which is preliminary data.</text>
</comment>
<gene>
    <name evidence="2" type="ORF">ACFQL7_02215</name>
</gene>
<evidence type="ECO:0000313" key="2">
    <source>
        <dbReference type="EMBL" id="MFC7188783.1"/>
    </source>
</evidence>
<sequence length="147" mass="16848">MTNGGTRGSLDETYHAALQHDLVSLSGDPRLVGVVRRPTNWFRRSVDENHRELGPPADLLDAFRERHEDLRSRGMCDEGAHNAAWEELAFEERYREHLQTTADAIAAIDDLVFRIRTGDDIVLVCFENENKRCHRHELVSVIEAELE</sequence>
<organism evidence="2 3">
    <name type="scientific">Halocatena marina</name>
    <dbReference type="NCBI Taxonomy" id="2934937"/>
    <lineage>
        <taxon>Archaea</taxon>
        <taxon>Methanobacteriati</taxon>
        <taxon>Methanobacteriota</taxon>
        <taxon>Stenosarchaea group</taxon>
        <taxon>Halobacteria</taxon>
        <taxon>Halobacteriales</taxon>
        <taxon>Natronomonadaceae</taxon>
        <taxon>Halocatena</taxon>
    </lineage>
</organism>
<dbReference type="InterPro" id="IPR054495">
    <property type="entry name" value="DUF488-N3a"/>
</dbReference>
<keyword evidence="3" id="KW-1185">Reference proteome</keyword>
<name>A0ABD5YMC7_9EURY</name>
<dbReference type="AlphaFoldDB" id="A0ABD5YMC7"/>
<accession>A0ABD5YMC7</accession>
<feature type="domain" description="DUF488" evidence="1">
    <location>
        <begin position="31"/>
        <end position="144"/>
    </location>
</feature>
<evidence type="ECO:0000313" key="3">
    <source>
        <dbReference type="Proteomes" id="UP001596417"/>
    </source>
</evidence>
<dbReference type="RefSeq" id="WP_248904399.1">
    <property type="nucleotide sequence ID" value="NZ_CP109979.1"/>
</dbReference>
<dbReference type="Proteomes" id="UP001596417">
    <property type="component" value="Unassembled WGS sequence"/>
</dbReference>
<dbReference type="GeneID" id="76198332"/>
<reference evidence="2 3" key="1">
    <citation type="journal article" date="2019" name="Int. J. Syst. Evol. Microbiol.">
        <title>The Global Catalogue of Microorganisms (GCM) 10K type strain sequencing project: providing services to taxonomists for standard genome sequencing and annotation.</title>
        <authorList>
            <consortium name="The Broad Institute Genomics Platform"/>
            <consortium name="The Broad Institute Genome Sequencing Center for Infectious Disease"/>
            <person name="Wu L."/>
            <person name="Ma J."/>
        </authorList>
    </citation>
    <scope>NUCLEOTIDE SEQUENCE [LARGE SCALE GENOMIC DNA]</scope>
    <source>
        <strain evidence="2 3">RDMS1</strain>
    </source>
</reference>
<dbReference type="Pfam" id="PF22751">
    <property type="entry name" value="DUF488-N3a"/>
    <property type="match status" value="1"/>
</dbReference>